<comment type="pathway">
    <text evidence="5">Polyol metabolism; glycerol fermentation; glycerone phosphate from glycerol (oxidative route): step 1/2.</text>
</comment>
<dbReference type="Proteomes" id="UP000701702">
    <property type="component" value="Unassembled WGS sequence"/>
</dbReference>
<dbReference type="Pfam" id="PF00465">
    <property type="entry name" value="Fe-ADH"/>
    <property type="match status" value="1"/>
</dbReference>
<keyword evidence="11" id="KW-1185">Reference proteome</keyword>
<comment type="caution">
    <text evidence="10">The sequence shown here is derived from an EMBL/GenBank/DDBJ whole genome shotgun (WGS) entry which is preliminary data.</text>
</comment>
<evidence type="ECO:0000313" key="10">
    <source>
        <dbReference type="EMBL" id="CAG9170784.1"/>
    </source>
</evidence>
<evidence type="ECO:0000256" key="1">
    <source>
        <dbReference type="ARBA" id="ARBA00007358"/>
    </source>
</evidence>
<dbReference type="InterPro" id="IPR018211">
    <property type="entry name" value="ADH_Fe_CS"/>
</dbReference>
<keyword evidence="2" id="KW-0479">Metal-binding</keyword>
<dbReference type="PANTHER" id="PTHR43616:SF5">
    <property type="entry name" value="GLYCEROL DEHYDROGENASE 1"/>
    <property type="match status" value="1"/>
</dbReference>
<evidence type="ECO:0000256" key="2">
    <source>
        <dbReference type="ARBA" id="ARBA00022723"/>
    </source>
</evidence>
<comment type="similarity">
    <text evidence="1">Belongs to the iron-containing alcohol dehydrogenase family.</text>
</comment>
<dbReference type="PANTHER" id="PTHR43616">
    <property type="entry name" value="GLYCEROL DEHYDROGENASE"/>
    <property type="match status" value="1"/>
</dbReference>
<gene>
    <name evidence="10" type="primary">gldA_1</name>
    <name evidence="10" type="ORF">LMG23994_01997</name>
</gene>
<evidence type="ECO:0000256" key="3">
    <source>
        <dbReference type="ARBA" id="ARBA00023002"/>
    </source>
</evidence>
<dbReference type="PROSITE" id="PS00913">
    <property type="entry name" value="ADH_IRON_1"/>
    <property type="match status" value="1"/>
</dbReference>
<dbReference type="SUPFAM" id="SSF56796">
    <property type="entry name" value="Dehydroquinate synthase-like"/>
    <property type="match status" value="1"/>
</dbReference>
<dbReference type="GO" id="GO:0008888">
    <property type="term" value="F:glycerol dehydrogenase (NAD+) activity"/>
    <property type="evidence" value="ECO:0007669"/>
    <property type="project" value="UniProtKB-EC"/>
</dbReference>
<evidence type="ECO:0000256" key="6">
    <source>
        <dbReference type="ARBA" id="ARBA00039147"/>
    </source>
</evidence>
<keyword evidence="4" id="KW-0520">NAD</keyword>
<evidence type="ECO:0000256" key="5">
    <source>
        <dbReference type="ARBA" id="ARBA00037918"/>
    </source>
</evidence>
<sequence length="373" mass="39558">MGRQTPHAYATFGAPKRYVQGPDAIDLLGSEVAQLGRSAIVLADPSIYDLLEERIERTLASANVHAHTLLFNGEVTAAEIQRLTDASSAIPSDIIVAVGGGKCLDAGKAISAALGVPVATVPTIASNDSPTSHIYVLYDDDHRLVEVGRLKRGNPELVLVDTSIIARAPIRQLIAGIGDAISKRFEVRQSMTNGGQNVFGSRPCATAEVLSEACYALVRKHAVAAIAEVRQGCPSENLEKLVEATVLLSGLSFENGGLSIAHAMTRGFTAVPCLAQSAHGLQVAYGLLVQLTLQDVDPDDIEDLREFYSQVGLPLSLTELGADHVGHDTLASIAEGTMTAPHTQNFGRSLEAADISAAMEQVETEAVRRRQTH</sequence>
<dbReference type="Gene3D" id="3.40.50.1970">
    <property type="match status" value="1"/>
</dbReference>
<evidence type="ECO:0000259" key="9">
    <source>
        <dbReference type="Pfam" id="PF00465"/>
    </source>
</evidence>
<evidence type="ECO:0000256" key="4">
    <source>
        <dbReference type="ARBA" id="ARBA00023027"/>
    </source>
</evidence>
<dbReference type="CDD" id="cd08170">
    <property type="entry name" value="GlyDH"/>
    <property type="match status" value="1"/>
</dbReference>
<evidence type="ECO:0000256" key="7">
    <source>
        <dbReference type="ARBA" id="ARBA00040132"/>
    </source>
</evidence>
<dbReference type="NCBIfam" id="NF006941">
    <property type="entry name" value="PRK09423.1"/>
    <property type="match status" value="1"/>
</dbReference>
<protein>
    <recommendedName>
        <fullName evidence="7">Glycerol dehydrogenase</fullName>
        <ecNumber evidence="6">1.1.1.6</ecNumber>
    </recommendedName>
</protein>
<evidence type="ECO:0000313" key="11">
    <source>
        <dbReference type="Proteomes" id="UP000701702"/>
    </source>
</evidence>
<keyword evidence="3 10" id="KW-0560">Oxidoreductase</keyword>
<dbReference type="EMBL" id="CAJZAF010000009">
    <property type="protein sequence ID" value="CAG9170784.1"/>
    <property type="molecule type" value="Genomic_DNA"/>
</dbReference>
<dbReference type="InterPro" id="IPR016205">
    <property type="entry name" value="Glycerol_DH"/>
</dbReference>
<dbReference type="InterPro" id="IPR001670">
    <property type="entry name" value="ADH_Fe/GldA"/>
</dbReference>
<reference evidence="10 11" key="1">
    <citation type="submission" date="2021-08" db="EMBL/GenBank/DDBJ databases">
        <authorList>
            <person name="Peeters C."/>
        </authorList>
    </citation>
    <scope>NUCLEOTIDE SEQUENCE [LARGE SCALE GENOMIC DNA]</scope>
    <source>
        <strain evidence="10 11">LMG 23994</strain>
    </source>
</reference>
<dbReference type="Gene3D" id="1.20.1090.10">
    <property type="entry name" value="Dehydroquinate synthase-like - alpha domain"/>
    <property type="match status" value="1"/>
</dbReference>
<organism evidence="10 11">
    <name type="scientific">Cupriavidus pinatubonensis</name>
    <dbReference type="NCBI Taxonomy" id="248026"/>
    <lineage>
        <taxon>Bacteria</taxon>
        <taxon>Pseudomonadati</taxon>
        <taxon>Pseudomonadota</taxon>
        <taxon>Betaproteobacteria</taxon>
        <taxon>Burkholderiales</taxon>
        <taxon>Burkholderiaceae</taxon>
        <taxon>Cupriavidus</taxon>
    </lineage>
</organism>
<dbReference type="EC" id="1.1.1.6" evidence="6"/>
<feature type="domain" description="Alcohol dehydrogenase iron-type/glycerol dehydrogenase GldA" evidence="9">
    <location>
        <begin position="15"/>
        <end position="162"/>
    </location>
</feature>
<proteinExistence type="inferred from homology"/>
<comment type="catalytic activity">
    <reaction evidence="8">
        <text>glycerol + NAD(+) = dihydroxyacetone + NADH + H(+)</text>
        <dbReference type="Rhea" id="RHEA:13769"/>
        <dbReference type="ChEBI" id="CHEBI:15378"/>
        <dbReference type="ChEBI" id="CHEBI:16016"/>
        <dbReference type="ChEBI" id="CHEBI:17754"/>
        <dbReference type="ChEBI" id="CHEBI:57540"/>
        <dbReference type="ChEBI" id="CHEBI:57945"/>
        <dbReference type="EC" id="1.1.1.6"/>
    </reaction>
</comment>
<name>A0ABM8WTH9_9BURK</name>
<dbReference type="PIRSF" id="PIRSF000112">
    <property type="entry name" value="Glycerol_dehydrogenase"/>
    <property type="match status" value="1"/>
</dbReference>
<accession>A0ABM8WTH9</accession>
<evidence type="ECO:0000256" key="8">
    <source>
        <dbReference type="ARBA" id="ARBA00049006"/>
    </source>
</evidence>
<dbReference type="RefSeq" id="WP_224001771.1">
    <property type="nucleotide sequence ID" value="NZ_CAJZAF010000009.1"/>
</dbReference>